<evidence type="ECO:0000256" key="2">
    <source>
        <dbReference type="ARBA" id="ARBA00022448"/>
    </source>
</evidence>
<feature type="transmembrane region" description="Helical" evidence="8">
    <location>
        <begin position="222"/>
        <end position="241"/>
    </location>
</feature>
<dbReference type="Pfam" id="PF07690">
    <property type="entry name" value="MFS_1"/>
    <property type="match status" value="1"/>
</dbReference>
<feature type="transmembrane region" description="Helical" evidence="8">
    <location>
        <begin position="128"/>
        <end position="149"/>
    </location>
</feature>
<feature type="transmembrane region" description="Helical" evidence="8">
    <location>
        <begin position="374"/>
        <end position="399"/>
    </location>
</feature>
<keyword evidence="6 8" id="KW-0472">Membrane</keyword>
<evidence type="ECO:0000256" key="5">
    <source>
        <dbReference type="ARBA" id="ARBA00022989"/>
    </source>
</evidence>
<sequence length="518" mass="53518">MDGARGGSEVDGGGGPHPLSKTPSVPAERMRTTHRPLTTVALALSLFMAALEMTVVSTAMPTVVSDLGGLQSYAWVFTAYMLSSTITVPIYGKLSDLYGRKPVLLFGIGLFLVGSIASGLSTSMNMLIAFRVFQGLGAGAMQPVALTIVGDIYTLEQRAKVQGAFSAVWGVAGLVGPLTGGLIVKYLSWHWVFFINVPVGLGALALLIFFFHEKVQHKPQKLDFAGAVLLSAGVVALLFGVQGTGRSLLALPLGAVLLGAFVWVEGKVADPLLPMSLFKIPVIAIASVAGVFFSVAMFGSTAYVPLYVQGVLGGSPTEAGGMITPMIVGWPLASLVAGKLLLRTGPRPLIIGGLGLTVVGTALMALLLKPGASMLVPGLAMALFGIGLGFATTSLLIAVQTSVGWELRGVATASTMFFRTVGGALGVGLMGGVMVAQLMKDPRVSFSDANALLGPGHGQELSPVLLETLSGALRFGLTINFWIICGCTAAAFAVGLFFPRGGRDKGTVLPSTDVTVSH</sequence>
<dbReference type="PANTHER" id="PTHR23501">
    <property type="entry name" value="MAJOR FACILITATOR SUPERFAMILY"/>
    <property type="match status" value="1"/>
</dbReference>
<comment type="caution">
    <text evidence="10">The sequence shown here is derived from an EMBL/GenBank/DDBJ whole genome shotgun (WGS) entry which is preliminary data.</text>
</comment>
<dbReference type="Gene3D" id="1.20.1250.20">
    <property type="entry name" value="MFS general substrate transporter like domains"/>
    <property type="match status" value="1"/>
</dbReference>
<evidence type="ECO:0000256" key="4">
    <source>
        <dbReference type="ARBA" id="ARBA00022692"/>
    </source>
</evidence>
<dbReference type="FunFam" id="1.20.1720.10:FF:000004">
    <property type="entry name" value="EmrB/QacA family drug resistance transporter"/>
    <property type="match status" value="1"/>
</dbReference>
<dbReference type="PRINTS" id="PR01036">
    <property type="entry name" value="TCRTETB"/>
</dbReference>
<dbReference type="EMBL" id="AAMD01000169">
    <property type="protein sequence ID" value="EAU63333.1"/>
    <property type="molecule type" value="Genomic_DNA"/>
</dbReference>
<dbReference type="PROSITE" id="PS50850">
    <property type="entry name" value="MFS"/>
    <property type="match status" value="1"/>
</dbReference>
<feature type="region of interest" description="Disordered" evidence="7">
    <location>
        <begin position="1"/>
        <end position="29"/>
    </location>
</feature>
<dbReference type="InterPro" id="IPR011701">
    <property type="entry name" value="MFS"/>
</dbReference>
<feature type="transmembrane region" description="Helical" evidence="8">
    <location>
        <begin position="103"/>
        <end position="122"/>
    </location>
</feature>
<dbReference type="Proteomes" id="UP000032702">
    <property type="component" value="Unassembled WGS sequence"/>
</dbReference>
<feature type="domain" description="Major facilitator superfamily (MFS) profile" evidence="9">
    <location>
        <begin position="38"/>
        <end position="503"/>
    </location>
</feature>
<dbReference type="SUPFAM" id="SSF103473">
    <property type="entry name" value="MFS general substrate transporter"/>
    <property type="match status" value="1"/>
</dbReference>
<dbReference type="AlphaFoldDB" id="Q08S76"/>
<dbReference type="GO" id="GO:0022857">
    <property type="term" value="F:transmembrane transporter activity"/>
    <property type="evidence" value="ECO:0007669"/>
    <property type="project" value="InterPro"/>
</dbReference>
<evidence type="ECO:0000256" key="7">
    <source>
        <dbReference type="SAM" id="MobiDB-lite"/>
    </source>
</evidence>
<feature type="transmembrane region" description="Helical" evidence="8">
    <location>
        <begin position="479"/>
        <end position="498"/>
    </location>
</feature>
<evidence type="ECO:0000256" key="6">
    <source>
        <dbReference type="ARBA" id="ARBA00023136"/>
    </source>
</evidence>
<evidence type="ECO:0000313" key="11">
    <source>
        <dbReference type="Proteomes" id="UP000032702"/>
    </source>
</evidence>
<keyword evidence="4 8" id="KW-0812">Transmembrane</keyword>
<feature type="transmembrane region" description="Helical" evidence="8">
    <location>
        <begin position="189"/>
        <end position="210"/>
    </location>
</feature>
<dbReference type="GO" id="GO:0005886">
    <property type="term" value="C:plasma membrane"/>
    <property type="evidence" value="ECO:0007669"/>
    <property type="project" value="UniProtKB-SubCell"/>
</dbReference>
<evidence type="ECO:0000256" key="3">
    <source>
        <dbReference type="ARBA" id="ARBA00022475"/>
    </source>
</evidence>
<feature type="transmembrane region" description="Helical" evidence="8">
    <location>
        <begin position="319"/>
        <end position="342"/>
    </location>
</feature>
<feature type="transmembrane region" description="Helical" evidence="8">
    <location>
        <begin position="349"/>
        <end position="368"/>
    </location>
</feature>
<name>Q08S76_STIAD</name>
<comment type="subcellular location">
    <subcellularLocation>
        <location evidence="1">Cell membrane</location>
        <topology evidence="1">Multi-pass membrane protein</topology>
    </subcellularLocation>
</comment>
<feature type="transmembrane region" description="Helical" evidence="8">
    <location>
        <begin position="420"/>
        <end position="439"/>
    </location>
</feature>
<feature type="transmembrane region" description="Helical" evidence="8">
    <location>
        <begin position="39"/>
        <end position="60"/>
    </location>
</feature>
<protein>
    <submittedName>
        <fullName evidence="10">Drug resistance transporter, EmrB/QacA family</fullName>
    </submittedName>
</protein>
<evidence type="ECO:0000256" key="1">
    <source>
        <dbReference type="ARBA" id="ARBA00004651"/>
    </source>
</evidence>
<evidence type="ECO:0000313" key="10">
    <source>
        <dbReference type="EMBL" id="EAU63333.1"/>
    </source>
</evidence>
<feature type="transmembrane region" description="Helical" evidence="8">
    <location>
        <begin position="72"/>
        <end position="91"/>
    </location>
</feature>
<keyword evidence="5 8" id="KW-1133">Transmembrane helix</keyword>
<organism evidence="10 11">
    <name type="scientific">Stigmatella aurantiaca (strain DW4/3-1)</name>
    <dbReference type="NCBI Taxonomy" id="378806"/>
    <lineage>
        <taxon>Bacteria</taxon>
        <taxon>Pseudomonadati</taxon>
        <taxon>Myxococcota</taxon>
        <taxon>Myxococcia</taxon>
        <taxon>Myxococcales</taxon>
        <taxon>Cystobacterineae</taxon>
        <taxon>Archangiaceae</taxon>
        <taxon>Stigmatella</taxon>
    </lineage>
</organism>
<feature type="transmembrane region" description="Helical" evidence="8">
    <location>
        <begin position="161"/>
        <end position="183"/>
    </location>
</feature>
<evidence type="ECO:0000259" key="9">
    <source>
        <dbReference type="PROSITE" id="PS50850"/>
    </source>
</evidence>
<dbReference type="InterPro" id="IPR036259">
    <property type="entry name" value="MFS_trans_sf"/>
</dbReference>
<keyword evidence="2" id="KW-0813">Transport</keyword>
<gene>
    <name evidence="10" type="ORF">STIAU_1701</name>
</gene>
<dbReference type="InterPro" id="IPR020846">
    <property type="entry name" value="MFS_dom"/>
</dbReference>
<dbReference type="PATRIC" id="fig|378806.16.peg.2195"/>
<evidence type="ECO:0000256" key="8">
    <source>
        <dbReference type="SAM" id="Phobius"/>
    </source>
</evidence>
<proteinExistence type="predicted"/>
<feature type="transmembrane region" description="Helical" evidence="8">
    <location>
        <begin position="276"/>
        <end position="299"/>
    </location>
</feature>
<dbReference type="CDD" id="cd17502">
    <property type="entry name" value="MFS_Azr1_MDR_like"/>
    <property type="match status" value="1"/>
</dbReference>
<feature type="transmembrane region" description="Helical" evidence="8">
    <location>
        <begin position="247"/>
        <end position="264"/>
    </location>
</feature>
<feature type="compositionally biased region" description="Gly residues" evidence="7">
    <location>
        <begin position="1"/>
        <end position="16"/>
    </location>
</feature>
<keyword evidence="3" id="KW-1003">Cell membrane</keyword>
<reference evidence="10 11" key="1">
    <citation type="submission" date="2006-04" db="EMBL/GenBank/DDBJ databases">
        <authorList>
            <person name="Nierman W.C."/>
        </authorList>
    </citation>
    <scope>NUCLEOTIDE SEQUENCE [LARGE SCALE GENOMIC DNA]</scope>
    <source>
        <strain evidence="10 11">DW4/3-1</strain>
    </source>
</reference>
<accession>Q08S76</accession>
<dbReference type="PANTHER" id="PTHR23501:SF191">
    <property type="entry name" value="VACUOLAR BASIC AMINO ACID TRANSPORTER 4"/>
    <property type="match status" value="1"/>
</dbReference>